<keyword evidence="4" id="KW-1185">Reference proteome</keyword>
<evidence type="ECO:0000256" key="1">
    <source>
        <dbReference type="SAM" id="MobiDB-lite"/>
    </source>
</evidence>
<evidence type="ECO:0000313" key="3">
    <source>
        <dbReference type="EMBL" id="MFC4637004.1"/>
    </source>
</evidence>
<keyword evidence="2" id="KW-0472">Membrane</keyword>
<organism evidence="3 4">
    <name type="scientific">Deinococcus hohokamensis</name>
    <dbReference type="NCBI Taxonomy" id="309883"/>
    <lineage>
        <taxon>Bacteria</taxon>
        <taxon>Thermotogati</taxon>
        <taxon>Deinococcota</taxon>
        <taxon>Deinococci</taxon>
        <taxon>Deinococcales</taxon>
        <taxon>Deinococcaceae</taxon>
        <taxon>Deinococcus</taxon>
    </lineage>
</organism>
<sequence>MTENIFSGVDWHAVAFASGVGVVWSLVLTWRARNAQALRNLPLTPWRTVLPDTVVATFTGTVSALFVPTLAPALKTFAGVALLAMGGAAVGPKLWAFVSRNGFDTLIDFAASSASGPLQKLAQAAAKRKDGDPQHESQPLDAPPAATKPDPEPEPEYEEDPASAGPAAGSAS</sequence>
<feature type="transmembrane region" description="Helical" evidence="2">
    <location>
        <begin position="53"/>
        <end position="71"/>
    </location>
</feature>
<gene>
    <name evidence="3" type="ORF">ACFO0D_01500</name>
</gene>
<dbReference type="RefSeq" id="WP_380060041.1">
    <property type="nucleotide sequence ID" value="NZ_JBHSEI010000001.1"/>
</dbReference>
<feature type="transmembrane region" description="Helical" evidence="2">
    <location>
        <begin position="77"/>
        <end position="98"/>
    </location>
</feature>
<name>A0ABV9I3U1_9DEIO</name>
<accession>A0ABV9I3U1</accession>
<comment type="caution">
    <text evidence="3">The sequence shown here is derived from an EMBL/GenBank/DDBJ whole genome shotgun (WGS) entry which is preliminary data.</text>
</comment>
<feature type="compositionally biased region" description="Acidic residues" evidence="1">
    <location>
        <begin position="152"/>
        <end position="161"/>
    </location>
</feature>
<proteinExistence type="predicted"/>
<protein>
    <submittedName>
        <fullName evidence="3">Uncharacterized protein</fullName>
    </submittedName>
</protein>
<dbReference type="EMBL" id="JBHSEI010000001">
    <property type="protein sequence ID" value="MFC4637004.1"/>
    <property type="molecule type" value="Genomic_DNA"/>
</dbReference>
<keyword evidence="2" id="KW-0812">Transmembrane</keyword>
<feature type="region of interest" description="Disordered" evidence="1">
    <location>
        <begin position="120"/>
        <end position="172"/>
    </location>
</feature>
<evidence type="ECO:0000313" key="4">
    <source>
        <dbReference type="Proteomes" id="UP001595952"/>
    </source>
</evidence>
<dbReference type="Proteomes" id="UP001595952">
    <property type="component" value="Unassembled WGS sequence"/>
</dbReference>
<evidence type="ECO:0000256" key="2">
    <source>
        <dbReference type="SAM" id="Phobius"/>
    </source>
</evidence>
<reference evidence="4" key="1">
    <citation type="journal article" date="2019" name="Int. J. Syst. Evol. Microbiol.">
        <title>The Global Catalogue of Microorganisms (GCM) 10K type strain sequencing project: providing services to taxonomists for standard genome sequencing and annotation.</title>
        <authorList>
            <consortium name="The Broad Institute Genomics Platform"/>
            <consortium name="The Broad Institute Genome Sequencing Center for Infectious Disease"/>
            <person name="Wu L."/>
            <person name="Ma J."/>
        </authorList>
    </citation>
    <scope>NUCLEOTIDE SEQUENCE [LARGE SCALE GENOMIC DNA]</scope>
    <source>
        <strain evidence="4">CCUG 55995</strain>
    </source>
</reference>
<keyword evidence="2" id="KW-1133">Transmembrane helix</keyword>
<feature type="transmembrane region" description="Helical" evidence="2">
    <location>
        <begin position="12"/>
        <end position="32"/>
    </location>
</feature>
<feature type="compositionally biased region" description="Low complexity" evidence="1">
    <location>
        <begin position="162"/>
        <end position="172"/>
    </location>
</feature>